<accession>A0A517QHL1</accession>
<gene>
    <name evidence="2" type="ORF">Mal48_03540</name>
</gene>
<dbReference type="AlphaFoldDB" id="A0A517QHL1"/>
<feature type="signal peptide" evidence="1">
    <location>
        <begin position="1"/>
        <end position="20"/>
    </location>
</feature>
<feature type="chain" id="PRO_5021804884" evidence="1">
    <location>
        <begin position="21"/>
        <end position="169"/>
    </location>
</feature>
<dbReference type="RefSeq" id="WP_145195471.1">
    <property type="nucleotide sequence ID" value="NZ_CP036267.1"/>
</dbReference>
<organism evidence="2 3">
    <name type="scientific">Thalassoglobus polymorphus</name>
    <dbReference type="NCBI Taxonomy" id="2527994"/>
    <lineage>
        <taxon>Bacteria</taxon>
        <taxon>Pseudomonadati</taxon>
        <taxon>Planctomycetota</taxon>
        <taxon>Planctomycetia</taxon>
        <taxon>Planctomycetales</taxon>
        <taxon>Planctomycetaceae</taxon>
        <taxon>Thalassoglobus</taxon>
    </lineage>
</organism>
<dbReference type="Proteomes" id="UP000315724">
    <property type="component" value="Chromosome"/>
</dbReference>
<reference evidence="2 3" key="1">
    <citation type="submission" date="2019-02" db="EMBL/GenBank/DDBJ databases">
        <title>Deep-cultivation of Planctomycetes and their phenomic and genomic characterization uncovers novel biology.</title>
        <authorList>
            <person name="Wiegand S."/>
            <person name="Jogler M."/>
            <person name="Boedeker C."/>
            <person name="Pinto D."/>
            <person name="Vollmers J."/>
            <person name="Rivas-Marin E."/>
            <person name="Kohn T."/>
            <person name="Peeters S.H."/>
            <person name="Heuer A."/>
            <person name="Rast P."/>
            <person name="Oberbeckmann S."/>
            <person name="Bunk B."/>
            <person name="Jeske O."/>
            <person name="Meyerdierks A."/>
            <person name="Storesund J.E."/>
            <person name="Kallscheuer N."/>
            <person name="Luecker S."/>
            <person name="Lage O.M."/>
            <person name="Pohl T."/>
            <person name="Merkel B.J."/>
            <person name="Hornburger P."/>
            <person name="Mueller R.-W."/>
            <person name="Bruemmer F."/>
            <person name="Labrenz M."/>
            <person name="Spormann A.M."/>
            <person name="Op den Camp H."/>
            <person name="Overmann J."/>
            <person name="Amann R."/>
            <person name="Jetten M.S.M."/>
            <person name="Mascher T."/>
            <person name="Medema M.H."/>
            <person name="Devos D.P."/>
            <person name="Kaster A.-K."/>
            <person name="Ovreas L."/>
            <person name="Rohde M."/>
            <person name="Galperin M.Y."/>
            <person name="Jogler C."/>
        </authorList>
    </citation>
    <scope>NUCLEOTIDE SEQUENCE [LARGE SCALE GENOMIC DNA]</scope>
    <source>
        <strain evidence="2 3">Mal48</strain>
    </source>
</reference>
<name>A0A517QHL1_9PLAN</name>
<dbReference type="KEGG" id="tpol:Mal48_03540"/>
<proteinExistence type="predicted"/>
<evidence type="ECO:0000256" key="1">
    <source>
        <dbReference type="SAM" id="SignalP"/>
    </source>
</evidence>
<dbReference type="EMBL" id="CP036267">
    <property type="protein sequence ID" value="QDT31123.1"/>
    <property type="molecule type" value="Genomic_DNA"/>
</dbReference>
<evidence type="ECO:0000313" key="3">
    <source>
        <dbReference type="Proteomes" id="UP000315724"/>
    </source>
</evidence>
<evidence type="ECO:0000313" key="2">
    <source>
        <dbReference type="EMBL" id="QDT31123.1"/>
    </source>
</evidence>
<sequence length="169" mass="18770" precursor="true">MKNPTLIIAAILWLASPLFAQDAEPEKRPPVELSAAEQAFVDQLTDATLVGRFSIQGRKNMTPQAERYAITSVKKTGGNNWIVQARITYGKYDLPVPVPVQVEWAGDTPVLQVTDLKIPLMGEGFTARVMFYKDRYAGSWYHGKVGGHMWGEIEHEKAAKEAAPETVDQ</sequence>
<keyword evidence="3" id="KW-1185">Reference proteome</keyword>
<keyword evidence="1" id="KW-0732">Signal</keyword>
<protein>
    <submittedName>
        <fullName evidence="2">Uncharacterized protein</fullName>
    </submittedName>
</protein>
<dbReference type="OrthoDB" id="286057at2"/>